<dbReference type="InterPro" id="IPR013761">
    <property type="entry name" value="SAM/pointed_sf"/>
</dbReference>
<dbReference type="EMBL" id="HBUE01126073">
    <property type="protein sequence ID" value="CAG6494827.1"/>
    <property type="molecule type" value="Transcribed_RNA"/>
</dbReference>
<dbReference type="AlphaFoldDB" id="A0A8D8CIP0"/>
<sequence length="715" mass="82022">MDEFVVQTLQKWNLADLVERFRDEEVNAEAFSVLTPDIIKELIPKLGKRAIFNARYAEFKQTLEQEPPGAPPSIPHVDDRITDQQPTVDQLPAPPALYPMPSVEPKDQQQCSAQSFESYFLQQLRPSVPEPLNDSFGLNIDDEPTIKRIKLEIYEGEELSKNGQEDDGFDGGQMESYSEESFHAGDGAELGDGAERLRTLLSQSPLTRGLLEAKCLDKAQRILLTNTVVQYLISISKDGRIPTKTFQYWRNAILSLWPTQVMNDYFRKGNGRLQDRFHYVNRAKKEELNRVREQHLFASAVDSVAAAMAATATPSAGEGSSSAQRSEDDSWDGQDRTEGNGGCEASPEEEEQTVAELRSVISKCFVLKHTLKAQFLTPNQRNSLASAIVDYLMDKNGGPISINEMVKYAQAIERLYPNENASIYLRRACNRARVNGKLYDRYTYVKRKGKAWDDFLDERTTYGQLREMQDLEKARPLWTESLKVRQEMTRKFSPVKILDSFTFLKEPEGYKLLLEDFEQELPDMKNTFQQHWPQTATSIFRYVLDTNFLVGISEFNVEDFQTDIVTSCLIILPLLFKMSKRNEKKWNPSRLDVCHNFVLYAREFREAVDALKRRQQQLERFKKRINPTVVAIGPTISTIEVAYIVIQDTFYRFESLPEAIEVCVKIGAALGVRYLEEVSAPWYFVQRFVMKLELPSDFINSRVFTVVEALNLPMR</sequence>
<organism evidence="2">
    <name type="scientific">Culex pipiens</name>
    <name type="common">House mosquito</name>
    <dbReference type="NCBI Taxonomy" id="7175"/>
    <lineage>
        <taxon>Eukaryota</taxon>
        <taxon>Metazoa</taxon>
        <taxon>Ecdysozoa</taxon>
        <taxon>Arthropoda</taxon>
        <taxon>Hexapoda</taxon>
        <taxon>Insecta</taxon>
        <taxon>Pterygota</taxon>
        <taxon>Neoptera</taxon>
        <taxon>Endopterygota</taxon>
        <taxon>Diptera</taxon>
        <taxon>Nematocera</taxon>
        <taxon>Culicoidea</taxon>
        <taxon>Culicidae</taxon>
        <taxon>Culicinae</taxon>
        <taxon>Culicini</taxon>
        <taxon>Culex</taxon>
        <taxon>Culex</taxon>
    </lineage>
</organism>
<feature type="compositionally biased region" description="Basic and acidic residues" evidence="1">
    <location>
        <begin position="325"/>
        <end position="338"/>
    </location>
</feature>
<dbReference type="EMBL" id="HBUE01191780">
    <property type="protein sequence ID" value="CAG6525572.1"/>
    <property type="molecule type" value="Transcribed_RNA"/>
</dbReference>
<dbReference type="EMBL" id="HBUE01297690">
    <property type="protein sequence ID" value="CAG6577277.1"/>
    <property type="molecule type" value="Transcribed_RNA"/>
</dbReference>
<dbReference type="EMBL" id="HBUE01126070">
    <property type="protein sequence ID" value="CAG6494823.1"/>
    <property type="molecule type" value="Transcribed_RNA"/>
</dbReference>
<feature type="region of interest" description="Disordered" evidence="1">
    <location>
        <begin position="311"/>
        <end position="351"/>
    </location>
</feature>
<evidence type="ECO:0000313" key="2">
    <source>
        <dbReference type="EMBL" id="CAG6494825.1"/>
    </source>
</evidence>
<evidence type="ECO:0000256" key="1">
    <source>
        <dbReference type="SAM" id="MobiDB-lite"/>
    </source>
</evidence>
<protein>
    <submittedName>
        <fullName evidence="2">(northern house mosquito) hypothetical protein</fullName>
    </submittedName>
</protein>
<name>A0A8D8CIP0_CULPI</name>
<dbReference type="EMBL" id="HBUE01126072">
    <property type="protein sequence ID" value="CAG6494825.1"/>
    <property type="molecule type" value="Transcribed_RNA"/>
</dbReference>
<reference evidence="2" key="1">
    <citation type="submission" date="2021-05" db="EMBL/GenBank/DDBJ databases">
        <authorList>
            <person name="Alioto T."/>
            <person name="Alioto T."/>
            <person name="Gomez Garrido J."/>
        </authorList>
    </citation>
    <scope>NUCLEOTIDE SEQUENCE</scope>
</reference>
<dbReference type="Gene3D" id="1.10.150.50">
    <property type="entry name" value="Transcription Factor, Ets-1"/>
    <property type="match status" value="1"/>
</dbReference>
<accession>A0A8D8CIP0</accession>
<dbReference type="EMBL" id="HBUE01191779">
    <property type="protein sequence ID" value="CAG6525570.1"/>
    <property type="molecule type" value="Transcribed_RNA"/>
</dbReference>
<proteinExistence type="predicted"/>
<dbReference type="EMBL" id="HBUE01297691">
    <property type="protein sequence ID" value="CAG6577279.1"/>
    <property type="molecule type" value="Transcribed_RNA"/>
</dbReference>
<feature type="region of interest" description="Disordered" evidence="1">
    <location>
        <begin position="157"/>
        <end position="176"/>
    </location>
</feature>